<dbReference type="EMBL" id="CAJNAQ010000002">
    <property type="protein sequence ID" value="CAE6488194.1"/>
    <property type="molecule type" value="Genomic_DNA"/>
</dbReference>
<organism evidence="1 2">
    <name type="scientific">Candidatus Nitrosotenuis uzonensis</name>
    <dbReference type="NCBI Taxonomy" id="1407055"/>
    <lineage>
        <taxon>Archaea</taxon>
        <taxon>Nitrososphaerota</taxon>
        <taxon>Candidatus Nitrosotenuis</taxon>
    </lineage>
</organism>
<accession>A0A812EZC0</accession>
<comment type="caution">
    <text evidence="1">The sequence shown here is derived from an EMBL/GenBank/DDBJ whole genome shotgun (WGS) entry which is preliminary data.</text>
</comment>
<evidence type="ECO:0000313" key="2">
    <source>
        <dbReference type="Proteomes" id="UP000655759"/>
    </source>
</evidence>
<dbReference type="PANTHER" id="PTHR43861:SF6">
    <property type="entry name" value="METHYLTRANSFERASE TYPE 11"/>
    <property type="match status" value="1"/>
</dbReference>
<dbReference type="Pfam" id="PF13489">
    <property type="entry name" value="Methyltransf_23"/>
    <property type="match status" value="1"/>
</dbReference>
<dbReference type="CDD" id="cd02440">
    <property type="entry name" value="AdoMet_MTases"/>
    <property type="match status" value="1"/>
</dbReference>
<evidence type="ECO:0000313" key="1">
    <source>
        <dbReference type="EMBL" id="CAE6488194.1"/>
    </source>
</evidence>
<protein>
    <recommendedName>
        <fullName evidence="3">Methyltransferase type 11</fullName>
    </recommendedName>
</protein>
<dbReference type="InterPro" id="IPR029063">
    <property type="entry name" value="SAM-dependent_MTases_sf"/>
</dbReference>
<sequence>MDFETSQIPCWLMLRILYNKSEGRDDMKKTYDFDGNLYTYDEVKKILDGPNQKNRSDGRWEETLKLIEGNRVLDFGCWAGATTKSIAQLGYDVIGIDYRPSAIDIANDFNKLPNITYEVRDIFSNPFHESYFDCIVFTEVIEHLENPALYLREFHRILKPGGFLILSTPNATSLKNVLYAISYGKQNKRQRIISDIKNENPQTGTHLEHLYNWDFPTLVRLLFRCGFDIYYHTFVRSGPITIPFLNKKIEIIKRESTILKFMPTLMVNHLIKAQKPLQ</sequence>
<proteinExistence type="predicted"/>
<name>A0A812EZC0_9ARCH</name>
<dbReference type="SUPFAM" id="SSF53335">
    <property type="entry name" value="S-adenosyl-L-methionine-dependent methyltransferases"/>
    <property type="match status" value="1"/>
</dbReference>
<dbReference type="PANTHER" id="PTHR43861">
    <property type="entry name" value="TRANS-ACONITATE 2-METHYLTRANSFERASE-RELATED"/>
    <property type="match status" value="1"/>
</dbReference>
<gene>
    <name evidence="1" type="ORF">NUZ5A_20424</name>
</gene>
<dbReference type="Proteomes" id="UP000655759">
    <property type="component" value="Unassembled WGS sequence"/>
</dbReference>
<evidence type="ECO:0008006" key="3">
    <source>
        <dbReference type="Google" id="ProtNLM"/>
    </source>
</evidence>
<reference evidence="1" key="1">
    <citation type="submission" date="2021-02" db="EMBL/GenBank/DDBJ databases">
        <authorList>
            <person name="Han P."/>
        </authorList>
    </citation>
    <scope>NUCLEOTIDE SEQUENCE</scope>
    <source>
        <strain evidence="1">Candidatus Nitrosotenuis uzonensis 5A</strain>
    </source>
</reference>
<dbReference type="Gene3D" id="3.40.50.150">
    <property type="entry name" value="Vaccinia Virus protein VP39"/>
    <property type="match status" value="1"/>
</dbReference>
<dbReference type="AlphaFoldDB" id="A0A812EZC0"/>